<dbReference type="AlphaFoldDB" id="A0AAU7CIE5"/>
<dbReference type="EMBL" id="CP155447">
    <property type="protein sequence ID" value="XBH05164.1"/>
    <property type="molecule type" value="Genomic_DNA"/>
</dbReference>
<dbReference type="InterPro" id="IPR029058">
    <property type="entry name" value="AB_hydrolase_fold"/>
</dbReference>
<proteinExistence type="predicted"/>
<evidence type="ECO:0000313" key="1">
    <source>
        <dbReference type="EMBL" id="XBH05164.1"/>
    </source>
</evidence>
<gene>
    <name evidence="1" type="ORF">V5E97_03845</name>
</gene>
<dbReference type="PANTHER" id="PTHR34853:SF1">
    <property type="entry name" value="LIPASE 5"/>
    <property type="match status" value="1"/>
</dbReference>
<dbReference type="Gene3D" id="3.40.50.1820">
    <property type="entry name" value="alpha/beta hydrolase"/>
    <property type="match status" value="1"/>
</dbReference>
<accession>A0AAU7CIE5</accession>
<dbReference type="Gene3D" id="1.10.260.160">
    <property type="match status" value="1"/>
</dbReference>
<dbReference type="SUPFAM" id="SSF53474">
    <property type="entry name" value="alpha/beta-Hydrolases"/>
    <property type="match status" value="1"/>
</dbReference>
<reference evidence="1" key="1">
    <citation type="submission" date="2024-05" db="EMBL/GenBank/DDBJ databases">
        <title>Planctomycetes of the genus Singulisphaera possess chitinolytic capabilities.</title>
        <authorList>
            <person name="Ivanova A."/>
        </authorList>
    </citation>
    <scope>NUCLEOTIDE SEQUENCE</scope>
    <source>
        <strain evidence="1">Ch08T</strain>
    </source>
</reference>
<dbReference type="GO" id="GO:0016042">
    <property type="term" value="P:lipid catabolic process"/>
    <property type="evidence" value="ECO:0007669"/>
    <property type="project" value="InterPro"/>
</dbReference>
<dbReference type="InterPro" id="IPR005152">
    <property type="entry name" value="Lipase_secreted"/>
</dbReference>
<sequence>MSQERRKAKALFMIVRPQFVLPLVFGLLAMDAATMEAGETVSDSYKPVAAGVRYQEIGTYDVPRLNQILTTERHEFSDFKEEFPPARFPVKLYRVLYNSVIPERNNRPTTASGLVAIPATGRNEMPVVSYQHGTVFTKTAVPSHPDESMETRLMLAQFAGQGYVVIGADYFGKGESTEPDSYLVKESTQQACLDMLRASRDVCAALDVRQGPLFVSGWSQGAWSTMTFLNKLESVGVPVTAAATASTPNDLFAIVNRWIHAPRDFDASYLPGIMALQLNAYSEYYDLPGLASSAIKPAYQQAARDLYDNRITWEQFQAQTPASLTAFLQAGFQSASSVGEGRYWQILRDKPVYRWRSQTPLRSYYGDIDEVVPAFIASLPVGYQDLMGGGETKAVPAGSLANHRGTFVHAVADQKRWFDELLALGQKRLPAK</sequence>
<organism evidence="1">
    <name type="scientific">Singulisphaera sp. Ch08</name>
    <dbReference type="NCBI Taxonomy" id="3120278"/>
    <lineage>
        <taxon>Bacteria</taxon>
        <taxon>Pseudomonadati</taxon>
        <taxon>Planctomycetota</taxon>
        <taxon>Planctomycetia</taxon>
        <taxon>Isosphaerales</taxon>
        <taxon>Isosphaeraceae</taxon>
        <taxon>Singulisphaera</taxon>
    </lineage>
</organism>
<evidence type="ECO:0008006" key="2">
    <source>
        <dbReference type="Google" id="ProtNLM"/>
    </source>
</evidence>
<dbReference type="RefSeq" id="WP_406697968.1">
    <property type="nucleotide sequence ID" value="NZ_CP155447.1"/>
</dbReference>
<protein>
    <recommendedName>
        <fullName evidence="2">Alpha/beta hydrolase</fullName>
    </recommendedName>
</protein>
<name>A0AAU7CIE5_9BACT</name>
<dbReference type="PANTHER" id="PTHR34853">
    <property type="match status" value="1"/>
</dbReference>
<dbReference type="GO" id="GO:0004806">
    <property type="term" value="F:triacylglycerol lipase activity"/>
    <property type="evidence" value="ECO:0007669"/>
    <property type="project" value="InterPro"/>
</dbReference>